<evidence type="ECO:0000256" key="1">
    <source>
        <dbReference type="ARBA" id="ARBA00022670"/>
    </source>
</evidence>
<dbReference type="Gene3D" id="2.20.230.10">
    <property type="entry name" value="Resuscitation-promoting factor rpfb"/>
    <property type="match status" value="5"/>
</dbReference>
<organism evidence="5 6">
    <name type="scientific">Streptococcus suis</name>
    <dbReference type="NCBI Taxonomy" id="1307"/>
    <lineage>
        <taxon>Bacteria</taxon>
        <taxon>Bacillati</taxon>
        <taxon>Bacillota</taxon>
        <taxon>Bacilli</taxon>
        <taxon>Lactobacillales</taxon>
        <taxon>Streptococcaceae</taxon>
        <taxon>Streptococcus</taxon>
    </lineage>
</organism>
<dbReference type="Pfam" id="PF07501">
    <property type="entry name" value="G5"/>
    <property type="match status" value="3"/>
</dbReference>
<gene>
    <name evidence="5" type="ORF">FAJ35_08260</name>
</gene>
<dbReference type="Gene3D" id="2.160.20.110">
    <property type="match status" value="1"/>
</dbReference>
<dbReference type="GO" id="GO:0004222">
    <property type="term" value="F:metalloendopeptidase activity"/>
    <property type="evidence" value="ECO:0007669"/>
    <property type="project" value="InterPro"/>
</dbReference>
<dbReference type="Pfam" id="PF05342">
    <property type="entry name" value="Peptidase_M26_N"/>
    <property type="match status" value="1"/>
</dbReference>
<dbReference type="Proteomes" id="UP000309259">
    <property type="component" value="Unassembled WGS sequence"/>
</dbReference>
<dbReference type="InterPro" id="IPR005877">
    <property type="entry name" value="YSIRK_signal_dom"/>
</dbReference>
<reference evidence="5 6" key="1">
    <citation type="submission" date="2019-04" db="EMBL/GenBank/DDBJ databases">
        <title>Genome analysis of Streptococcus suis strain WUSS327.</title>
        <authorList>
            <person name="Chen H."/>
            <person name="Gao X."/>
            <person name="Wu Z."/>
        </authorList>
    </citation>
    <scope>NUCLEOTIDE SEQUENCE [LARGE SCALE GENOMIC DNA]</scope>
    <source>
        <strain evidence="5 6">WUSS327</strain>
    </source>
</reference>
<evidence type="ECO:0000256" key="2">
    <source>
        <dbReference type="ARBA" id="ARBA00022729"/>
    </source>
</evidence>
<name>A0A4T2GSI9_STRSU</name>
<dbReference type="Pfam" id="PF07580">
    <property type="entry name" value="Peptidase_M26_C"/>
    <property type="match status" value="1"/>
</dbReference>
<feature type="domain" description="G5" evidence="4">
    <location>
        <begin position="633"/>
        <end position="714"/>
    </location>
</feature>
<accession>A0A4T2GSI9</accession>
<keyword evidence="1" id="KW-0645">Protease</keyword>
<dbReference type="SMART" id="SM01208">
    <property type="entry name" value="G5"/>
    <property type="match status" value="7"/>
</dbReference>
<comment type="caution">
    <text evidence="5">The sequence shown here is derived from an EMBL/GenBank/DDBJ whole genome shotgun (WGS) entry which is preliminary data.</text>
</comment>
<keyword evidence="3" id="KW-0378">Hydrolase</keyword>
<dbReference type="GO" id="GO:0006508">
    <property type="term" value="P:proteolysis"/>
    <property type="evidence" value="ECO:0007669"/>
    <property type="project" value="UniProtKB-KW"/>
</dbReference>
<dbReference type="NCBIfam" id="TIGR01168">
    <property type="entry name" value="YSIRK_signal"/>
    <property type="match status" value="1"/>
</dbReference>
<proteinExistence type="predicted"/>
<keyword evidence="2" id="KW-0732">Signal</keyword>
<dbReference type="EMBL" id="SSXL01000030">
    <property type="protein sequence ID" value="TII00741.1"/>
    <property type="molecule type" value="Genomic_DNA"/>
</dbReference>
<dbReference type="PROSITE" id="PS51109">
    <property type="entry name" value="G5"/>
    <property type="match status" value="3"/>
</dbReference>
<evidence type="ECO:0000313" key="5">
    <source>
        <dbReference type="EMBL" id="TII00741.1"/>
    </source>
</evidence>
<dbReference type="InterPro" id="IPR011505">
    <property type="entry name" value="Peptidase_M26_C_dom"/>
</dbReference>
<evidence type="ECO:0000256" key="3">
    <source>
        <dbReference type="ARBA" id="ARBA00022801"/>
    </source>
</evidence>
<protein>
    <submittedName>
        <fullName evidence="5">YSIRK-type signal peptide-containing protein</fullName>
    </submittedName>
</protein>
<feature type="domain" description="G5" evidence="4">
    <location>
        <begin position="781"/>
        <end position="861"/>
    </location>
</feature>
<evidence type="ECO:0000313" key="6">
    <source>
        <dbReference type="Proteomes" id="UP000309259"/>
    </source>
</evidence>
<dbReference type="RefSeq" id="WP_136648152.1">
    <property type="nucleotide sequence ID" value="NZ_JAIMDZ010000030.1"/>
</dbReference>
<evidence type="ECO:0000259" key="4">
    <source>
        <dbReference type="PROSITE" id="PS51109"/>
    </source>
</evidence>
<dbReference type="InterPro" id="IPR011098">
    <property type="entry name" value="G5_dom"/>
</dbReference>
<dbReference type="GO" id="GO:0005576">
    <property type="term" value="C:extracellular region"/>
    <property type="evidence" value="ECO:0007669"/>
    <property type="project" value="InterPro"/>
</dbReference>
<dbReference type="Pfam" id="PF04650">
    <property type="entry name" value="YSIRK_signal"/>
    <property type="match status" value="1"/>
</dbReference>
<dbReference type="InterPro" id="IPR008006">
    <property type="entry name" value="Peptidase_M26_N_dom"/>
</dbReference>
<feature type="domain" description="G5" evidence="4">
    <location>
        <begin position="560"/>
        <end position="640"/>
    </location>
</feature>
<dbReference type="GO" id="GO:0016020">
    <property type="term" value="C:membrane"/>
    <property type="evidence" value="ECO:0007669"/>
    <property type="project" value="InterPro"/>
</dbReference>
<sequence length="2225" mass="250052">MKEYRNSIFSIRKLSIGVVSLCIGTGLCLSSLTGLQVEASERIATVDQEIRFHYLLEEELSPEEKSRIVQQLPKDLRQEATYFLVYRPQSPKVLPATGEVVSHAAAWLAAGFLVIAVQAIGSKKSRVVSLLYITLAGSALPLLQVDALQSHALAHFNQTVTVKTGDLLPDGKLELTSYDFVGYIVEDGKVDQTVSSEQAVEQVTKQPQILDSSHSNQTVLPEKAPVSEQVQTEETGLQLVTRYREEKIPLEIERLDVEDLNLALGETRLEAGQAGYRIQRYEEKWLGDQLQSSHLMETQEVVGKPEILYRGTKTTIVQEEVSQVPSDSPQATPPVRLDFQLKERVDRQVLSIPEERIETDRLAQGETEVEEGREGLLEITYQDVVVAGQVIASNELHRQETSPISRKVYVGTRVDSKEVPPLTHSLPSATLVSEEVAIPFDRIESEDPDMAQGTSRVEPGQDGLALVTYADLNGVRTLLTSEEVKPAKSEVTYRGSRVEEVVEEEIPLVERIIELADQYTDYIWVEQAGYPGWRRRISHNGQVISEEVEPGQERIIHKGIKPIEGSLIEEESRSIAFSTIYQADPELEFGRREEFEGQSGQEVIAITYRTIKGQKAEELGRKRIAFTPSVDKVIRVGTKAAVETVRESLPVHYQADTSLPITSNPVRQEGRDRVTTITTTYTLNSTTGEITANAPVSEVTDEGAATIVRVGAQPTVREESQSLPTIYRAREDKEPPYQEEVVQGQARRVSYQTNYEVDPQTGVRTPQAEVQSVLDQGRAAEVEVGTKATVERETIPHRIIRQDDMDLPIGEEIAGPVGQDGSITRTTSYRLDERTGQLESLPVQVEEIPAIDQVIRVGKKVVEEPAQPLEKPSVSLETQPTGSALVVDEDNASVELHYRVADPDRILLGLRLEVYHDDQLVKTIDHTHQGLDTDKIQVTDLEHYVPYQARLSFRYRTQGGQAEETVATLPFDISPKSIEFRDVTSRELYRLTRDNELERVTSLVERPSDLTNYIARYKTEHQREILLTVASIEEVDGHYKVKVNYPKLVQNRTSDANSLEESDYFTVEKVVLEPGAYTDFGALLTAMKANPSGTFKLAADLVAGDIQENTYIPQFSGRLESVSGKNYKILNLRKPLFGQLTNATIQNIALSEVTIEGGEQKAAALAQTMTGGKVENVWVDGRIQSSAGVAGLVHTASNASFRNVVFKGQLDASNLTDRNTTRSAGLVGFLSSSSITNAYIDVDAVFSPRRSMMDQLGGLVGYGLFSQINNVYLTGKIQQTEEGSVAGIAAGEYGSQASNVLTNLQLPATAAMAGLRALLTLHATDQATGTTPATVTVQRISEDRISSLLEEWGMAGLLTSPSTGVSTSQTTANQIDFSQLQAARPELVIAYRNMAKLLPFYDRHTIVRMGNRVEDTSPLNRSLIQSILPVYKGRPLQNLYVNKEKIEQLLIYFQDGSVETMDVEHLGSYENTGITEYRLGRDLLYTPDQWLLSAQLDSVLSQVTNEYQGLDVESEAYALKTKMAEFARSQGQQFDIRQLYLKSSQDQLKANLSSELGSLIDRQWISDLSNPAIQSYIAKQLTKEKESIWLGLTYLHRHYNIDFKNLNIQDLMKFRPDFYGQKISVLDWLKRVGSLEFEKLLTFYAPETYSKYLSDIVTTDKNLISFLEYNRQLFSPTQSNREWFESATKAFLYTDRTAETDGRSNHVYDHLKRFDRYHKYLLPILTIPEENELTVISTAHLLSFGGYGRYVDMKLAETQPQVFDAAVRRLEEQQIPKSAALWSQFVEFWKGVISESARTRLQDTSVLIWDGYLIKDAAGTIDLSEQKNDKRRWAAQFGDSYRVIDDFFGPVFKYYPYAERVSASAEMNLKQYIDFGNTDVLTSRGDSTLSHELIHLFEDIILDLHGKRRGQDSESYAMGLLQSVASSNAYYYGFNFMGDLPASSNHNSQASRLQSATDLQEYMKGSFDTTYFLDAMEMQVMLGLDRPSQRKLLRKIRLVKETPSVSNGVQYADSIDRISDLTDVEWDAIQLTNTDSFVDHQLMLANTITGAKDYLRDNIYNYYFVPLFYPIYAGLLNDQGTVGGLQFRRTALELLAEKGWQEGFIPYASDALRGEAESMQKPLSDEYIWKKVMPDYDSYSHFKKERYRQMVEKQGHIKPVQIVWNNTTHQISSGQDIQVLMQAAIREDLANLGTSFKRQQLKEVLYKAFHEASQEFRESIFLPAS</sequence>
<dbReference type="GO" id="GO:0008270">
    <property type="term" value="F:zinc ion binding"/>
    <property type="evidence" value="ECO:0007669"/>
    <property type="project" value="InterPro"/>
</dbReference>